<organism evidence="2 3">
    <name type="scientific">Durusdinium trenchii</name>
    <dbReference type="NCBI Taxonomy" id="1381693"/>
    <lineage>
        <taxon>Eukaryota</taxon>
        <taxon>Sar</taxon>
        <taxon>Alveolata</taxon>
        <taxon>Dinophyceae</taxon>
        <taxon>Suessiales</taxon>
        <taxon>Symbiodiniaceae</taxon>
        <taxon>Durusdinium</taxon>
    </lineage>
</organism>
<keyword evidence="3" id="KW-1185">Reference proteome</keyword>
<reference evidence="2 3" key="1">
    <citation type="submission" date="2024-02" db="EMBL/GenBank/DDBJ databases">
        <authorList>
            <person name="Chen Y."/>
            <person name="Shah S."/>
            <person name="Dougan E. K."/>
            <person name="Thang M."/>
            <person name="Chan C."/>
        </authorList>
    </citation>
    <scope>NUCLEOTIDE SEQUENCE [LARGE SCALE GENOMIC DNA]</scope>
</reference>
<evidence type="ECO:0000313" key="3">
    <source>
        <dbReference type="Proteomes" id="UP001642464"/>
    </source>
</evidence>
<accession>A0ABP0P726</accession>
<evidence type="ECO:0000256" key="1">
    <source>
        <dbReference type="SAM" id="MobiDB-lite"/>
    </source>
</evidence>
<gene>
    <name evidence="2" type="ORF">SCF082_LOCUS35166</name>
</gene>
<dbReference type="Proteomes" id="UP001642464">
    <property type="component" value="Unassembled WGS sequence"/>
</dbReference>
<evidence type="ECO:0000313" key="2">
    <source>
        <dbReference type="EMBL" id="CAK9070879.1"/>
    </source>
</evidence>
<name>A0ABP0P726_9DINO</name>
<proteinExistence type="predicted"/>
<comment type="caution">
    <text evidence="2">The sequence shown here is derived from an EMBL/GenBank/DDBJ whole genome shotgun (WGS) entry which is preliminary data.</text>
</comment>
<dbReference type="EMBL" id="CAXAMM010033212">
    <property type="protein sequence ID" value="CAK9070879.1"/>
    <property type="molecule type" value="Genomic_DNA"/>
</dbReference>
<feature type="region of interest" description="Disordered" evidence="1">
    <location>
        <begin position="413"/>
        <end position="432"/>
    </location>
</feature>
<sequence>MAIRWRKERKQQEVEDSAAVRLYARRRAAVQRPNEQLRELLALPEAERHQALARMRAEKVEEEMRADAWMESIECGVVGKCQYCICESIHSIRRESLDALNARAPLHFVVWMHHKETTGVVLHISPARNRFVLYPSEDAVPIPVALGASSVPVAMHKHFEHMQHVVVFPEGQSQFHWRRQSQEGRISTIEAAAALVLEELGELNTEHLLRALELLMDALGRQCHHDTLFQHALPKPTGKKKFALGAKKIQFPWRKSVSVDFTPPSRIGTKDTKDGVAVLALFGFATSFLQAGRRRAASLERREALLAASLAPVLSSPLSAWAAELAGNYDDPDYPGCKRRIIMLNNGEVQLNMKDPDRGRSCKGKQEVKYVVPGRMAGDQVTLDFAERGGSKVTAKFDGKTLTFPDGSAWTRSGDLSARSKVPSGVSRNMKKGVVGTSMNGIQFVEPED</sequence>
<protein>
    <submittedName>
        <fullName evidence="2">tRNA-uridine aminocarboxypropyltransferase</fullName>
    </submittedName>
</protein>